<feature type="transmembrane region" description="Helical" evidence="1">
    <location>
        <begin position="237"/>
        <end position="254"/>
    </location>
</feature>
<reference evidence="2" key="2">
    <citation type="journal article" date="2021" name="PeerJ">
        <title>Extensive microbial diversity within the chicken gut microbiome revealed by metagenomics and culture.</title>
        <authorList>
            <person name="Gilroy R."/>
            <person name="Ravi A."/>
            <person name="Getino M."/>
            <person name="Pursley I."/>
            <person name="Horton D.L."/>
            <person name="Alikhan N.F."/>
            <person name="Baker D."/>
            <person name="Gharbi K."/>
            <person name="Hall N."/>
            <person name="Watson M."/>
            <person name="Adriaenssens E.M."/>
            <person name="Foster-Nyarko E."/>
            <person name="Jarju S."/>
            <person name="Secka A."/>
            <person name="Antonio M."/>
            <person name="Oren A."/>
            <person name="Chaudhuri R.R."/>
            <person name="La Ragione R."/>
            <person name="Hildebrand F."/>
            <person name="Pallen M.J."/>
        </authorList>
    </citation>
    <scope>NUCLEOTIDE SEQUENCE</scope>
    <source>
        <strain evidence="2">10406</strain>
    </source>
</reference>
<dbReference type="AlphaFoldDB" id="A0A9D1SWK9"/>
<feature type="transmembrane region" description="Helical" evidence="1">
    <location>
        <begin position="312"/>
        <end position="334"/>
    </location>
</feature>
<feature type="transmembrane region" description="Helical" evidence="1">
    <location>
        <begin position="340"/>
        <end position="361"/>
    </location>
</feature>
<evidence type="ECO:0000313" key="2">
    <source>
        <dbReference type="EMBL" id="HIU98901.1"/>
    </source>
</evidence>
<feature type="non-terminal residue" evidence="2">
    <location>
        <position position="1"/>
    </location>
</feature>
<dbReference type="EMBL" id="DVOE01000052">
    <property type="protein sequence ID" value="HIU98901.1"/>
    <property type="molecule type" value="Genomic_DNA"/>
</dbReference>
<protein>
    <submittedName>
        <fullName evidence="2">Uncharacterized protein</fullName>
    </submittedName>
</protein>
<keyword evidence="1" id="KW-1133">Transmembrane helix</keyword>
<feature type="transmembrane region" description="Helical" evidence="1">
    <location>
        <begin position="274"/>
        <end position="291"/>
    </location>
</feature>
<comment type="caution">
    <text evidence="2">The sequence shown here is derived from an EMBL/GenBank/DDBJ whole genome shotgun (WGS) entry which is preliminary data.</text>
</comment>
<proteinExistence type="predicted"/>
<dbReference type="Proteomes" id="UP000886857">
    <property type="component" value="Unassembled WGS sequence"/>
</dbReference>
<feature type="transmembrane region" description="Helical" evidence="1">
    <location>
        <begin position="415"/>
        <end position="437"/>
    </location>
</feature>
<organism evidence="2 3">
    <name type="scientific">Candidatus Limadaptatus stercoripullorum</name>
    <dbReference type="NCBI Taxonomy" id="2840846"/>
    <lineage>
        <taxon>Bacteria</taxon>
        <taxon>Bacillati</taxon>
        <taxon>Bacillota</taxon>
        <taxon>Clostridia</taxon>
        <taxon>Eubacteriales</taxon>
        <taxon>Candidatus Limadaptatus</taxon>
    </lineage>
</organism>
<evidence type="ECO:0000256" key="1">
    <source>
        <dbReference type="SAM" id="Phobius"/>
    </source>
</evidence>
<evidence type="ECO:0000313" key="3">
    <source>
        <dbReference type="Proteomes" id="UP000886857"/>
    </source>
</evidence>
<keyword evidence="1" id="KW-0812">Transmembrane</keyword>
<feature type="transmembrane region" description="Helical" evidence="1">
    <location>
        <begin position="382"/>
        <end position="409"/>
    </location>
</feature>
<feature type="transmembrane region" description="Helical" evidence="1">
    <location>
        <begin position="174"/>
        <end position="196"/>
    </location>
</feature>
<gene>
    <name evidence="2" type="ORF">IAC73_03555</name>
</gene>
<accession>A0A9D1SWK9</accession>
<feature type="transmembrane region" description="Helical" evidence="1">
    <location>
        <begin position="105"/>
        <end position="124"/>
    </location>
</feature>
<reference evidence="2" key="1">
    <citation type="submission" date="2020-10" db="EMBL/GenBank/DDBJ databases">
        <authorList>
            <person name="Gilroy R."/>
        </authorList>
    </citation>
    <scope>NUCLEOTIDE SEQUENCE</scope>
    <source>
        <strain evidence="2">10406</strain>
    </source>
</reference>
<name>A0A9D1SWK9_9FIRM</name>
<sequence>AAAGGAAAAPKYFYDKTLGEVVGLCPVGRGMAHIAACLALIPRVLALSLFCSLPVLVPLAIAAGKGAGFLFAGAACSLALGLATLPLAVLLAFPLASASEARGAARVCIALVAAVGISLFFVIYSRAFGYLTDAASSSPAAFFTVERVAVISEATARLYPASIAARALLGSDKAAGTLAALALLSLAAALAFANVLPRLPFKTPALKEPRFPLGTGARPALFRHEIILTLRRGGTNALLPFVLVPLVSMSLAFLCDRTAAGLLPVPVGGLSATAASLVSVATLGGGTAVARGKECYIHAATLPVKAGTVARAALAAAAVRSGLCSALSAAALAAAGLTSFSVAVSCFASSFAVSAASGMLACRAELMALARSGSGEGAGEGVYALSTLVFCALTVGGGVASAFLAVMGMSVPKPFAVSTIIALIVFFVSLPVAFVGLGKAARRAVWGAVSGGERARECGGGAASTRKVFSNARAGR</sequence>
<keyword evidence="1" id="KW-0472">Membrane</keyword>
<feature type="transmembrane region" description="Helical" evidence="1">
    <location>
        <begin position="69"/>
        <end position="93"/>
    </location>
</feature>
<feature type="transmembrane region" description="Helical" evidence="1">
    <location>
        <begin position="44"/>
        <end position="63"/>
    </location>
</feature>